<feature type="region of interest" description="Disordered" evidence="1">
    <location>
        <begin position="1"/>
        <end position="24"/>
    </location>
</feature>
<sequence>MAYSSTQPAIKRAKKRQRTNAGGIEYPTIPNVPMDVIPGFVEAIRASAKVLQHHCHQPFLDHEAEYQKYNNSGAIIDNNNNNGNAHGTAQNDASTMIHDQLMNRVQTAADIARTSKEQAQWKRLEKQKLAIDSWIDSVKRFAYQTASSSSIQELQDQQGSLTSSSQSSNNNNNNNNTQQTNKKERPSVPYACFLYLWDLQQETPTKLQVRRAALYLSGILLRKSKDCRFHLQMGSNLADWIVQMATIPQQQQQQENDSSSISLALLQHEALRLLHKLHEQGYGKLYPKLAVAATRLRQQCPPLPTISSDEELLLRENGATITGSSSSTNDYTTTTTAASNILHRNMVDWRTIRDLALKYGNKELKRLQTRISKCHEALEIVVPRMGQQQDKKDPARKESSVEELQNCNEINKSQVHVENNTHDEGDDHEDDDDDIDWEDGDEELEEKEQELMASHPAHHLLAVDRTLAAMQSAAGGLQGGELEIDMRKTEKEQEDEEGMLGHDTNSEEAERKVKAKSTLAKLVKILREKHLPRLSLWLDGLANADNLVKSSAALVLLPGPSIQQRQKLIRELTAAKKSIFSILTSTFRLEEKNLTTSSSSTEQSSVENNEGNDGDSNRNRLMFGVVPRPSDTRRIIQPMLAARTSGGGGSEGRTALASAIARHQKRKRVSARSSRIQIKVKSR</sequence>
<feature type="region of interest" description="Disordered" evidence="1">
    <location>
        <begin position="489"/>
        <end position="512"/>
    </location>
</feature>
<gene>
    <name evidence="2" type="ORF">CYCCA115_LOCUS471</name>
</gene>
<reference evidence="2" key="1">
    <citation type="submission" date="2023-08" db="EMBL/GenBank/DDBJ databases">
        <authorList>
            <person name="Audoor S."/>
            <person name="Bilcke G."/>
        </authorList>
    </citation>
    <scope>NUCLEOTIDE SEQUENCE</scope>
</reference>
<feature type="compositionally biased region" description="Low complexity" evidence="1">
    <location>
        <begin position="594"/>
        <end position="609"/>
    </location>
</feature>
<feature type="region of interest" description="Disordered" evidence="1">
    <location>
        <begin position="592"/>
        <end position="621"/>
    </location>
</feature>
<evidence type="ECO:0000313" key="3">
    <source>
        <dbReference type="Proteomes" id="UP001295423"/>
    </source>
</evidence>
<organism evidence="2 3">
    <name type="scientific">Cylindrotheca closterium</name>
    <dbReference type="NCBI Taxonomy" id="2856"/>
    <lineage>
        <taxon>Eukaryota</taxon>
        <taxon>Sar</taxon>
        <taxon>Stramenopiles</taxon>
        <taxon>Ochrophyta</taxon>
        <taxon>Bacillariophyta</taxon>
        <taxon>Bacillariophyceae</taxon>
        <taxon>Bacillariophycidae</taxon>
        <taxon>Bacillariales</taxon>
        <taxon>Bacillariaceae</taxon>
        <taxon>Cylindrotheca</taxon>
    </lineage>
</organism>
<keyword evidence="3" id="KW-1185">Reference proteome</keyword>
<feature type="compositionally biased region" description="Acidic residues" evidence="1">
    <location>
        <begin position="426"/>
        <end position="448"/>
    </location>
</feature>
<dbReference type="Proteomes" id="UP001295423">
    <property type="component" value="Unassembled WGS sequence"/>
</dbReference>
<dbReference type="AlphaFoldDB" id="A0AAD2CAP9"/>
<evidence type="ECO:0000256" key="1">
    <source>
        <dbReference type="SAM" id="MobiDB-lite"/>
    </source>
</evidence>
<feature type="compositionally biased region" description="Low complexity" evidence="1">
    <location>
        <begin position="162"/>
        <end position="180"/>
    </location>
</feature>
<proteinExistence type="predicted"/>
<protein>
    <submittedName>
        <fullName evidence="2">Uncharacterized protein</fullName>
    </submittedName>
</protein>
<dbReference type="EMBL" id="CAKOGP040000001">
    <property type="protein sequence ID" value="CAJ1906907.1"/>
    <property type="molecule type" value="Genomic_DNA"/>
</dbReference>
<evidence type="ECO:0000313" key="2">
    <source>
        <dbReference type="EMBL" id="CAJ1906907.1"/>
    </source>
</evidence>
<feature type="region of interest" description="Disordered" evidence="1">
    <location>
        <begin position="641"/>
        <end position="683"/>
    </location>
</feature>
<comment type="caution">
    <text evidence="2">The sequence shown here is derived from an EMBL/GenBank/DDBJ whole genome shotgun (WGS) entry which is preliminary data.</text>
</comment>
<name>A0AAD2CAP9_9STRA</name>
<feature type="region of interest" description="Disordered" evidence="1">
    <location>
        <begin position="419"/>
        <end position="451"/>
    </location>
</feature>
<accession>A0AAD2CAP9</accession>
<feature type="region of interest" description="Disordered" evidence="1">
    <location>
        <begin position="153"/>
        <end position="184"/>
    </location>
</feature>